<dbReference type="Proteomes" id="UP000272193">
    <property type="component" value="Unassembled WGS sequence"/>
</dbReference>
<keyword evidence="2" id="KW-0732">Signal</keyword>
<gene>
    <name evidence="3" type="ORF">EDC62_2100</name>
</gene>
<comment type="caution">
    <text evidence="3">The sequence shown here is derived from an EMBL/GenBank/DDBJ whole genome shotgun (WGS) entry which is preliminary data.</text>
</comment>
<feature type="region of interest" description="Disordered" evidence="1">
    <location>
        <begin position="30"/>
        <end position="51"/>
    </location>
</feature>
<dbReference type="InterPro" id="IPR042230">
    <property type="entry name" value="CusF_sf"/>
</dbReference>
<reference evidence="3 4" key="1">
    <citation type="submission" date="2018-11" db="EMBL/GenBank/DDBJ databases">
        <title>Genomic Encyclopedia of Type Strains, Phase IV (KMG-IV): sequencing the most valuable type-strain genomes for metagenomic binning, comparative biology and taxonomic classification.</title>
        <authorList>
            <person name="Goeker M."/>
        </authorList>
    </citation>
    <scope>NUCLEOTIDE SEQUENCE [LARGE SCALE GENOMIC DNA]</scope>
    <source>
        <strain evidence="3 4">DSM 101684</strain>
    </source>
</reference>
<accession>A0A3N4U2A8</accession>
<proteinExistence type="predicted"/>
<evidence type="ECO:0000313" key="4">
    <source>
        <dbReference type="Proteomes" id="UP000272193"/>
    </source>
</evidence>
<keyword evidence="4" id="KW-1185">Reference proteome</keyword>
<evidence type="ECO:0000256" key="2">
    <source>
        <dbReference type="SAM" id="SignalP"/>
    </source>
</evidence>
<dbReference type="InterPro" id="IPR021647">
    <property type="entry name" value="CusF_Ec"/>
</dbReference>
<evidence type="ECO:0000256" key="1">
    <source>
        <dbReference type="SAM" id="MobiDB-lite"/>
    </source>
</evidence>
<dbReference type="Pfam" id="PF11604">
    <property type="entry name" value="CusF_Ec"/>
    <property type="match status" value="1"/>
</dbReference>
<protein>
    <submittedName>
        <fullName evidence="3">Cu/Ag efflux protein CusF</fullName>
    </submittedName>
</protein>
<sequence length="120" mass="12664">MTPQTDIKTIATLSLLTVASAAFSAESMPMGHHHATAASAQAPAAAESPWTEGEVRKIDAAAGKITLRHADMPHLQMMGMTMVFRVADPALLQGLGVGQAVRFKAQREGGQLTVTAIEKR</sequence>
<feature type="signal peptide" evidence="2">
    <location>
        <begin position="1"/>
        <end position="24"/>
    </location>
</feature>
<dbReference type="AlphaFoldDB" id="A0A3N4U2A8"/>
<feature type="chain" id="PRO_5018047353" evidence="2">
    <location>
        <begin position="25"/>
        <end position="120"/>
    </location>
</feature>
<name>A0A3N4U2A8_9BURK</name>
<dbReference type="Gene3D" id="2.40.50.320">
    <property type="entry name" value="Copper binding periplasmic protein CusF"/>
    <property type="match status" value="1"/>
</dbReference>
<dbReference type="EMBL" id="RKQL01000005">
    <property type="protein sequence ID" value="RPE64976.1"/>
    <property type="molecule type" value="Genomic_DNA"/>
</dbReference>
<organism evidence="3 4">
    <name type="scientific">Tibeticola sediminis</name>
    <dbReference type="NCBI Taxonomy" id="1917811"/>
    <lineage>
        <taxon>Bacteria</taxon>
        <taxon>Pseudomonadati</taxon>
        <taxon>Pseudomonadota</taxon>
        <taxon>Betaproteobacteria</taxon>
        <taxon>Burkholderiales</taxon>
        <taxon>Comamonadaceae</taxon>
        <taxon>Tibeticola</taxon>
    </lineage>
</organism>
<feature type="compositionally biased region" description="Low complexity" evidence="1">
    <location>
        <begin position="36"/>
        <end position="46"/>
    </location>
</feature>
<evidence type="ECO:0000313" key="3">
    <source>
        <dbReference type="EMBL" id="RPE64976.1"/>
    </source>
</evidence>